<evidence type="ECO:0000256" key="3">
    <source>
        <dbReference type="ARBA" id="ARBA00023237"/>
    </source>
</evidence>
<dbReference type="EMBL" id="FOXH01000002">
    <property type="protein sequence ID" value="SFP32576.1"/>
    <property type="molecule type" value="Genomic_DNA"/>
</dbReference>
<gene>
    <name evidence="6" type="ORF">SAMN04515674_102442</name>
</gene>
<comment type="subcellular location">
    <subcellularLocation>
        <location evidence="1">Cell outer membrane</location>
    </subcellularLocation>
</comment>
<feature type="domain" description="TonB-dependent receptor plug" evidence="5">
    <location>
        <begin position="149"/>
        <end position="227"/>
    </location>
</feature>
<keyword evidence="6" id="KW-0675">Receptor</keyword>
<dbReference type="InterPro" id="IPR008969">
    <property type="entry name" value="CarboxyPept-like_regulatory"/>
</dbReference>
<evidence type="ECO:0000256" key="4">
    <source>
        <dbReference type="SAM" id="SignalP"/>
    </source>
</evidence>
<evidence type="ECO:0000256" key="2">
    <source>
        <dbReference type="ARBA" id="ARBA00023136"/>
    </source>
</evidence>
<dbReference type="InterPro" id="IPR037066">
    <property type="entry name" value="Plug_dom_sf"/>
</dbReference>
<dbReference type="Gene3D" id="2.40.170.20">
    <property type="entry name" value="TonB-dependent receptor, beta-barrel domain"/>
    <property type="match status" value="1"/>
</dbReference>
<dbReference type="InterPro" id="IPR012910">
    <property type="entry name" value="Plug_dom"/>
</dbReference>
<dbReference type="RefSeq" id="WP_092013284.1">
    <property type="nucleotide sequence ID" value="NZ_FOXH01000002.1"/>
</dbReference>
<feature type="chain" id="PRO_5011722584" evidence="4">
    <location>
        <begin position="23"/>
        <end position="803"/>
    </location>
</feature>
<reference evidence="6 7" key="1">
    <citation type="submission" date="2016-10" db="EMBL/GenBank/DDBJ databases">
        <authorList>
            <person name="de Groot N.N."/>
        </authorList>
    </citation>
    <scope>NUCLEOTIDE SEQUENCE [LARGE SCALE GENOMIC DNA]</scope>
    <source>
        <strain evidence="7">E92,LMG 26720,CCM 7988</strain>
    </source>
</reference>
<dbReference type="Gene3D" id="2.60.40.1120">
    <property type="entry name" value="Carboxypeptidase-like, regulatory domain"/>
    <property type="match status" value="1"/>
</dbReference>
<dbReference type="SUPFAM" id="SSF56935">
    <property type="entry name" value="Porins"/>
    <property type="match status" value="1"/>
</dbReference>
<dbReference type="Gene3D" id="2.170.130.10">
    <property type="entry name" value="TonB-dependent receptor, plug domain"/>
    <property type="match status" value="1"/>
</dbReference>
<accession>A0A1I5PGE8</accession>
<keyword evidence="2" id="KW-0472">Membrane</keyword>
<dbReference type="Proteomes" id="UP000199306">
    <property type="component" value="Unassembled WGS sequence"/>
</dbReference>
<dbReference type="AlphaFoldDB" id="A0A1I5PGE8"/>
<sequence>MTKTLTVILQLLGLFYSHFSFSQSSEKVTLNGYVKENGSGELLPGVNVYIKEKGVGTQTNKYGFYSITLNSSEIVTIIYSSVGFQTETRTLKIPKLLELNVNMTPIARELEEVIVKSNATEQQKVSENVQMSQLSIPIQQMRDVAAFLGEKDVLKVLQLMPGIQKGSEGNSGIYVRGGGPDQNLVILDDAPVYNAYHLFGFFSVFNGDALKSVQLTKGGFPARFGGRLSSVIEMQMKDGNKEKFHAEGGIGAVSSRLTLEGPLFKNHKASFLVSARRTYLDLLIRPITKTNDDDSGYYFYDLNAKLNYEFDNKNRIYLSGYFGKDQFHTENVKTFETSKSGLSWGNSTGTLRWNHLFSEKIFSNTSIIFSDYKFDISNDNINSNTTPSSEYHLKYSSGIRDWAIKFDLDFLPNPEHTIKAGLQLTHHRFTPSAILVKDTDSGKYKNETNPINAVESGLYLEDIYKPWKSLQINGGVRITQFSSNEVSHYNFEPRISTAFMLSNDLAVKASYAQMNQYIHLLSNSGTGLPTDLWVPSTSKIAPERSWQLAGGVAKDFSERNLSITLEAYYKRMNRIIALKEGSSFLLEDGLGNITKDKDQETPWDKNVTIGDGKSYGFEFLLQRKTGRFSGWIGYTLSWTSQQFEELNFGKEFWAKYDRRHDLSAVGIYNISPKITLSATWVYGTGNALTLPTSISPSGQFLQTTDSENTINYTNNYRSRNNFRASPYHRMDASIQFHKKLKRGFERNWTISIYNLYNHYNPFYYEIKTRITNNPATGSPEKERYLSQISLFGILPSFGYSLKF</sequence>
<dbReference type="OrthoDB" id="1111684at2"/>
<keyword evidence="7" id="KW-1185">Reference proteome</keyword>
<dbReference type="STRING" id="1079859.SAMN04515674_102442"/>
<evidence type="ECO:0000259" key="5">
    <source>
        <dbReference type="Pfam" id="PF07715"/>
    </source>
</evidence>
<name>A0A1I5PGE8_9BACT</name>
<organism evidence="6 7">
    <name type="scientific">Pseudarcicella hirudinis</name>
    <dbReference type="NCBI Taxonomy" id="1079859"/>
    <lineage>
        <taxon>Bacteria</taxon>
        <taxon>Pseudomonadati</taxon>
        <taxon>Bacteroidota</taxon>
        <taxon>Cytophagia</taxon>
        <taxon>Cytophagales</taxon>
        <taxon>Flectobacillaceae</taxon>
        <taxon>Pseudarcicella</taxon>
    </lineage>
</organism>
<dbReference type="SUPFAM" id="SSF49464">
    <property type="entry name" value="Carboxypeptidase regulatory domain-like"/>
    <property type="match status" value="1"/>
</dbReference>
<dbReference type="Pfam" id="PF13715">
    <property type="entry name" value="CarbopepD_reg_2"/>
    <property type="match status" value="1"/>
</dbReference>
<protein>
    <submittedName>
        <fullName evidence="6">Outer membrane receptor proteins, mostly Fe transport</fullName>
    </submittedName>
</protein>
<keyword evidence="3" id="KW-0998">Cell outer membrane</keyword>
<keyword evidence="4" id="KW-0732">Signal</keyword>
<dbReference type="InterPro" id="IPR036942">
    <property type="entry name" value="Beta-barrel_TonB_sf"/>
</dbReference>
<dbReference type="Pfam" id="PF07715">
    <property type="entry name" value="Plug"/>
    <property type="match status" value="1"/>
</dbReference>
<evidence type="ECO:0000313" key="7">
    <source>
        <dbReference type="Proteomes" id="UP000199306"/>
    </source>
</evidence>
<feature type="signal peptide" evidence="4">
    <location>
        <begin position="1"/>
        <end position="22"/>
    </location>
</feature>
<evidence type="ECO:0000313" key="6">
    <source>
        <dbReference type="EMBL" id="SFP32576.1"/>
    </source>
</evidence>
<evidence type="ECO:0000256" key="1">
    <source>
        <dbReference type="ARBA" id="ARBA00004442"/>
    </source>
</evidence>
<dbReference type="GO" id="GO:0009279">
    <property type="term" value="C:cell outer membrane"/>
    <property type="evidence" value="ECO:0007669"/>
    <property type="project" value="UniProtKB-SubCell"/>
</dbReference>
<proteinExistence type="predicted"/>